<dbReference type="SUPFAM" id="SSF53822">
    <property type="entry name" value="Periplasmic binding protein-like I"/>
    <property type="match status" value="1"/>
</dbReference>
<dbReference type="InterPro" id="IPR050555">
    <property type="entry name" value="Bact_Solute-Bind_Prot2"/>
</dbReference>
<gene>
    <name evidence="3" type="ORF">METZ01_LOCUS55932</name>
</gene>
<evidence type="ECO:0000256" key="1">
    <source>
        <dbReference type="ARBA" id="ARBA00004196"/>
    </source>
</evidence>
<dbReference type="EMBL" id="UINC01003071">
    <property type="protein sequence ID" value="SVA03078.1"/>
    <property type="molecule type" value="Genomic_DNA"/>
</dbReference>
<dbReference type="InterPro" id="IPR028082">
    <property type="entry name" value="Peripla_BP_I"/>
</dbReference>
<name>A0A381SIH0_9ZZZZ</name>
<evidence type="ECO:0000313" key="3">
    <source>
        <dbReference type="EMBL" id="SVA03078.1"/>
    </source>
</evidence>
<dbReference type="Gene3D" id="3.40.50.2300">
    <property type="match status" value="2"/>
</dbReference>
<reference evidence="3" key="1">
    <citation type="submission" date="2018-05" db="EMBL/GenBank/DDBJ databases">
        <authorList>
            <person name="Lanie J.A."/>
            <person name="Ng W.-L."/>
            <person name="Kazmierczak K.M."/>
            <person name="Andrzejewski T.M."/>
            <person name="Davidsen T.M."/>
            <person name="Wayne K.J."/>
            <person name="Tettelin H."/>
            <person name="Glass J.I."/>
            <person name="Rusch D."/>
            <person name="Podicherti R."/>
            <person name="Tsui H.-C.T."/>
            <person name="Winkler M.E."/>
        </authorList>
    </citation>
    <scope>NUCLEOTIDE SEQUENCE</scope>
</reference>
<dbReference type="AlphaFoldDB" id="A0A381SIH0"/>
<dbReference type="GO" id="GO:0030288">
    <property type="term" value="C:outer membrane-bounded periplasmic space"/>
    <property type="evidence" value="ECO:0007669"/>
    <property type="project" value="TreeGrafter"/>
</dbReference>
<proteinExistence type="predicted"/>
<protein>
    <recommendedName>
        <fullName evidence="2">Periplasmic binding protein domain-containing protein</fullName>
    </recommendedName>
</protein>
<dbReference type="GO" id="GO:0030246">
    <property type="term" value="F:carbohydrate binding"/>
    <property type="evidence" value="ECO:0007669"/>
    <property type="project" value="TreeGrafter"/>
</dbReference>
<dbReference type="InterPro" id="IPR025997">
    <property type="entry name" value="SBP_2_dom"/>
</dbReference>
<accession>A0A381SIH0</accession>
<feature type="domain" description="Periplasmic binding protein" evidence="2">
    <location>
        <begin position="40"/>
        <end position="297"/>
    </location>
</feature>
<sequence length="346" mass="37293">MFKINLITLSSILVFLTSSLAIGHTIPEKGKKADLVLLPKFLGILPFDHAHKGAREAHNELRNPGKLLYLGPTPENSVAGQIEIVTTATTQNQDGIMISNNSGDQIAPAAKAARKKGITVVTWDSQIPSAEGEQVFVAQVDFTETGKVMADMALSILGPSGGDFAILSATPDSANQNSWNAAMKSYLKQPKYSKLNLVDLVYGDDQSEKSYNKAVGLIDKHPNMKLIMAPTSVGIVSAAKAVQDEGLCDQIKISGLGMPAEMVSYTMNGCAPEFALWSFIDLGYLTYYVTYLISTGQIEGIKGETFKAGRMGYYTITEDPTRDVGLRVLQGPFTVYNKDNVVAASK</sequence>
<comment type="subcellular location">
    <subcellularLocation>
        <location evidence="1">Cell envelope</location>
    </subcellularLocation>
</comment>
<organism evidence="3">
    <name type="scientific">marine metagenome</name>
    <dbReference type="NCBI Taxonomy" id="408172"/>
    <lineage>
        <taxon>unclassified sequences</taxon>
        <taxon>metagenomes</taxon>
        <taxon>ecological metagenomes</taxon>
    </lineage>
</organism>
<dbReference type="PANTHER" id="PTHR30036">
    <property type="entry name" value="D-XYLOSE-BINDING PERIPLASMIC PROTEIN"/>
    <property type="match status" value="1"/>
</dbReference>
<evidence type="ECO:0000259" key="2">
    <source>
        <dbReference type="Pfam" id="PF13407"/>
    </source>
</evidence>
<dbReference type="Pfam" id="PF13407">
    <property type="entry name" value="Peripla_BP_4"/>
    <property type="match status" value="1"/>
</dbReference>
<dbReference type="PANTHER" id="PTHR30036:SF8">
    <property type="entry name" value="ABC-TYPE SUGAR TRANSPORT SYSTEM PERIPLASMIC COMPONENT-LIKE PROTEIN"/>
    <property type="match status" value="1"/>
</dbReference>